<evidence type="ECO:0000256" key="6">
    <source>
        <dbReference type="SAM" id="Phobius"/>
    </source>
</evidence>
<evidence type="ECO:0000259" key="7">
    <source>
        <dbReference type="Pfam" id="PF10277"/>
    </source>
</evidence>
<proteinExistence type="inferred from homology"/>
<keyword evidence="8" id="KW-1185">Reference proteome</keyword>
<keyword evidence="5 6" id="KW-0472">Membrane</keyword>
<name>A0ABM4BIJ2_HYDVU</name>
<keyword evidence="3 6" id="KW-0812">Transmembrane</keyword>
<dbReference type="InterPro" id="IPR019402">
    <property type="entry name" value="CWH43_N"/>
</dbReference>
<feature type="transmembrane region" description="Helical" evidence="6">
    <location>
        <begin position="124"/>
        <end position="150"/>
    </location>
</feature>
<organism evidence="8 9">
    <name type="scientific">Hydra vulgaris</name>
    <name type="common">Hydra</name>
    <name type="synonym">Hydra attenuata</name>
    <dbReference type="NCBI Taxonomy" id="6087"/>
    <lineage>
        <taxon>Eukaryota</taxon>
        <taxon>Metazoa</taxon>
        <taxon>Cnidaria</taxon>
        <taxon>Hydrozoa</taxon>
        <taxon>Hydroidolina</taxon>
        <taxon>Anthoathecata</taxon>
        <taxon>Aplanulata</taxon>
        <taxon>Hydridae</taxon>
        <taxon>Hydra</taxon>
    </lineage>
</organism>
<evidence type="ECO:0000256" key="4">
    <source>
        <dbReference type="ARBA" id="ARBA00022989"/>
    </source>
</evidence>
<evidence type="ECO:0000256" key="2">
    <source>
        <dbReference type="ARBA" id="ARBA00006565"/>
    </source>
</evidence>
<comment type="subcellular location">
    <subcellularLocation>
        <location evidence="1">Endomembrane system</location>
        <topology evidence="1">Multi-pass membrane protein</topology>
    </subcellularLocation>
</comment>
<dbReference type="Proteomes" id="UP001652625">
    <property type="component" value="Chromosome 03"/>
</dbReference>
<dbReference type="PANTHER" id="PTHR21324">
    <property type="entry name" value="FASTING-INDUCIBLE INTEGRAL MEMBRANE PROTEIN TM6P1-RELATED"/>
    <property type="match status" value="1"/>
</dbReference>
<feature type="transmembrane region" description="Helical" evidence="6">
    <location>
        <begin position="12"/>
        <end position="37"/>
    </location>
</feature>
<protein>
    <submittedName>
        <fullName evidence="9">DNA damage-regulated autophagy modulator protein 1</fullName>
    </submittedName>
</protein>
<sequence length="259" mass="29476">MNRKTEILLFRWCSSHHFIVFFVSTLLLGMICGYAISVGYQKLPNLFPYISDTGSKPPASCIFGMLLNLASVFAFIIIIIRHSYVENSIDNYRVHTLNDIAYFFGFLTALGAMIVSNFQESNALLVHMIGAFMCFACGITYSWIQLYISLLYVGIFGSKLKLWFRFAFSCLATITFISTILGAFLASIKFSKKTSNHTMIEFDSSDPGYPAHLVSTFSEWIMVISFACYFLTFYHEFKKIYSSFNISHRSGHEISEPQC</sequence>
<evidence type="ECO:0000256" key="3">
    <source>
        <dbReference type="ARBA" id="ARBA00022692"/>
    </source>
</evidence>
<dbReference type="InterPro" id="IPR050911">
    <property type="entry name" value="DRAM/TMEM150_Autophagy_Mod"/>
</dbReference>
<evidence type="ECO:0000256" key="1">
    <source>
        <dbReference type="ARBA" id="ARBA00004127"/>
    </source>
</evidence>
<feature type="transmembrane region" description="Helical" evidence="6">
    <location>
        <begin position="162"/>
        <end position="188"/>
    </location>
</feature>
<dbReference type="Pfam" id="PF10277">
    <property type="entry name" value="Frag1"/>
    <property type="match status" value="1"/>
</dbReference>
<reference evidence="9" key="1">
    <citation type="submission" date="2025-08" db="UniProtKB">
        <authorList>
            <consortium name="RefSeq"/>
        </authorList>
    </citation>
    <scope>IDENTIFICATION</scope>
</reference>
<feature type="transmembrane region" description="Helical" evidence="6">
    <location>
        <begin position="208"/>
        <end position="234"/>
    </location>
</feature>
<evidence type="ECO:0000256" key="5">
    <source>
        <dbReference type="ARBA" id="ARBA00023136"/>
    </source>
</evidence>
<feature type="domain" description="CWH43-like N-terminal" evidence="7">
    <location>
        <begin position="14"/>
        <end position="240"/>
    </location>
</feature>
<keyword evidence="4 6" id="KW-1133">Transmembrane helix</keyword>
<dbReference type="GeneID" id="100210049"/>
<feature type="transmembrane region" description="Helical" evidence="6">
    <location>
        <begin position="57"/>
        <end position="80"/>
    </location>
</feature>
<accession>A0ABM4BIJ2</accession>
<evidence type="ECO:0000313" key="8">
    <source>
        <dbReference type="Proteomes" id="UP001652625"/>
    </source>
</evidence>
<dbReference type="RefSeq" id="XP_065648859.1">
    <property type="nucleotide sequence ID" value="XM_065792787.1"/>
</dbReference>
<dbReference type="PANTHER" id="PTHR21324:SF2">
    <property type="entry name" value="EG:22E5.9 PROTEIN"/>
    <property type="match status" value="1"/>
</dbReference>
<feature type="transmembrane region" description="Helical" evidence="6">
    <location>
        <begin position="100"/>
        <end position="118"/>
    </location>
</feature>
<evidence type="ECO:0000313" key="9">
    <source>
        <dbReference type="RefSeq" id="XP_065648859.1"/>
    </source>
</evidence>
<gene>
    <name evidence="9" type="primary">LOC100210049</name>
</gene>
<comment type="similarity">
    <text evidence="2">Belongs to the DRAM/TMEM150 family.</text>
</comment>